<organism evidence="2 3">
    <name type="scientific">Pleurodeles waltl</name>
    <name type="common">Iberian ribbed newt</name>
    <dbReference type="NCBI Taxonomy" id="8319"/>
    <lineage>
        <taxon>Eukaryota</taxon>
        <taxon>Metazoa</taxon>
        <taxon>Chordata</taxon>
        <taxon>Craniata</taxon>
        <taxon>Vertebrata</taxon>
        <taxon>Euteleostomi</taxon>
        <taxon>Amphibia</taxon>
        <taxon>Batrachia</taxon>
        <taxon>Caudata</taxon>
        <taxon>Salamandroidea</taxon>
        <taxon>Salamandridae</taxon>
        <taxon>Pleurodelinae</taxon>
        <taxon>Pleurodeles</taxon>
    </lineage>
</organism>
<dbReference type="Proteomes" id="UP001066276">
    <property type="component" value="Chromosome 7"/>
</dbReference>
<dbReference type="AlphaFoldDB" id="A0AAV7PWB6"/>
<gene>
    <name evidence="2" type="ORF">NDU88_010949</name>
</gene>
<keyword evidence="1" id="KW-1133">Transmembrane helix</keyword>
<evidence type="ECO:0000256" key="1">
    <source>
        <dbReference type="SAM" id="Phobius"/>
    </source>
</evidence>
<name>A0AAV7PWB6_PLEWA</name>
<reference evidence="2" key="1">
    <citation type="journal article" date="2022" name="bioRxiv">
        <title>Sequencing and chromosome-scale assembly of the giantPleurodeles waltlgenome.</title>
        <authorList>
            <person name="Brown T."/>
            <person name="Elewa A."/>
            <person name="Iarovenko S."/>
            <person name="Subramanian E."/>
            <person name="Araus A.J."/>
            <person name="Petzold A."/>
            <person name="Susuki M."/>
            <person name="Suzuki K.-i.T."/>
            <person name="Hayashi T."/>
            <person name="Toyoda A."/>
            <person name="Oliveira C."/>
            <person name="Osipova E."/>
            <person name="Leigh N.D."/>
            <person name="Simon A."/>
            <person name="Yun M.H."/>
        </authorList>
    </citation>
    <scope>NUCLEOTIDE SEQUENCE</scope>
    <source>
        <strain evidence="2">20211129_DDA</strain>
        <tissue evidence="2">Liver</tissue>
    </source>
</reference>
<protein>
    <submittedName>
        <fullName evidence="2">Uncharacterized protein</fullName>
    </submittedName>
</protein>
<dbReference type="EMBL" id="JANPWB010000011">
    <property type="protein sequence ID" value="KAJ1132642.1"/>
    <property type="molecule type" value="Genomic_DNA"/>
</dbReference>
<evidence type="ECO:0000313" key="2">
    <source>
        <dbReference type="EMBL" id="KAJ1132642.1"/>
    </source>
</evidence>
<evidence type="ECO:0000313" key="3">
    <source>
        <dbReference type="Proteomes" id="UP001066276"/>
    </source>
</evidence>
<proteinExistence type="predicted"/>
<accession>A0AAV7PWB6</accession>
<keyword evidence="3" id="KW-1185">Reference proteome</keyword>
<feature type="transmembrane region" description="Helical" evidence="1">
    <location>
        <begin position="73"/>
        <end position="94"/>
    </location>
</feature>
<sequence length="108" mass="12212">MKQSVSRCFSCATRHVSSDLVTAIRFLGEHELQKMFKVVLLSHDDVDQIPEEARTISVQKLLEERGFLQKKSIVYIIILVALITMAISLLGGYVDKGMSRQLFTTSRP</sequence>
<comment type="caution">
    <text evidence="2">The sequence shown here is derived from an EMBL/GenBank/DDBJ whole genome shotgun (WGS) entry which is preliminary data.</text>
</comment>
<keyword evidence="1" id="KW-0812">Transmembrane</keyword>
<keyword evidence="1" id="KW-0472">Membrane</keyword>